<evidence type="ECO:0000256" key="1">
    <source>
        <dbReference type="SAM" id="Phobius"/>
    </source>
</evidence>
<feature type="transmembrane region" description="Helical" evidence="1">
    <location>
        <begin position="20"/>
        <end position="43"/>
    </location>
</feature>
<evidence type="ECO:0008006" key="4">
    <source>
        <dbReference type="Google" id="ProtNLM"/>
    </source>
</evidence>
<dbReference type="EMBL" id="JASBRG010000007">
    <property type="protein sequence ID" value="MDI3322484.1"/>
    <property type="molecule type" value="Genomic_DNA"/>
</dbReference>
<organism evidence="2 3">
    <name type="scientific">Pinibacter soli</name>
    <dbReference type="NCBI Taxonomy" id="3044211"/>
    <lineage>
        <taxon>Bacteria</taxon>
        <taxon>Pseudomonadati</taxon>
        <taxon>Bacteroidota</taxon>
        <taxon>Chitinophagia</taxon>
        <taxon>Chitinophagales</taxon>
        <taxon>Chitinophagaceae</taxon>
        <taxon>Pinibacter</taxon>
    </lineage>
</organism>
<dbReference type="Proteomes" id="UP001226434">
    <property type="component" value="Unassembled WGS sequence"/>
</dbReference>
<sequence>MSTIFFTPGLPLQFPEKFMLVFLWSMFAFALWAALLYASLWFMKPRKVKSINRNQKY</sequence>
<reference evidence="2 3" key="1">
    <citation type="submission" date="2023-05" db="EMBL/GenBank/DDBJ databases">
        <title>Genome sequence of Pinibacter sp. MAH-24.</title>
        <authorList>
            <person name="Huq M.A."/>
        </authorList>
    </citation>
    <scope>NUCLEOTIDE SEQUENCE [LARGE SCALE GENOMIC DNA]</scope>
    <source>
        <strain evidence="2 3">MAH-24</strain>
    </source>
</reference>
<protein>
    <recommendedName>
        <fullName evidence="4">CcmD family protein</fullName>
    </recommendedName>
</protein>
<dbReference type="RefSeq" id="WP_282336605.1">
    <property type="nucleotide sequence ID" value="NZ_JASBRG010000007.1"/>
</dbReference>
<keyword evidence="1" id="KW-1133">Transmembrane helix</keyword>
<accession>A0ABT6RKS2</accession>
<evidence type="ECO:0000313" key="3">
    <source>
        <dbReference type="Proteomes" id="UP001226434"/>
    </source>
</evidence>
<keyword evidence="1" id="KW-0812">Transmembrane</keyword>
<name>A0ABT6RKS2_9BACT</name>
<evidence type="ECO:0000313" key="2">
    <source>
        <dbReference type="EMBL" id="MDI3322484.1"/>
    </source>
</evidence>
<gene>
    <name evidence="2" type="ORF">QJ048_22035</name>
</gene>
<comment type="caution">
    <text evidence="2">The sequence shown here is derived from an EMBL/GenBank/DDBJ whole genome shotgun (WGS) entry which is preliminary data.</text>
</comment>
<keyword evidence="1" id="KW-0472">Membrane</keyword>
<keyword evidence="3" id="KW-1185">Reference proteome</keyword>
<proteinExistence type="predicted"/>